<sequence>MNTASFTGFLSTILWIVLIYYALKFLFRLFAPILFKVAVQKAEKSFNEKSRQFYEQQNQYSGSTESNHKTAQSKSEININDLREKKKIGEYIDFEEIK</sequence>
<dbReference type="EMBL" id="CP081495">
    <property type="protein sequence ID" value="UYW01110.1"/>
    <property type="molecule type" value="Genomic_DNA"/>
</dbReference>
<gene>
    <name evidence="3" type="ORF">K5I29_11635</name>
</gene>
<keyword evidence="4" id="KW-1185">Reference proteome</keyword>
<reference evidence="3" key="1">
    <citation type="submission" date="2021-08" db="EMBL/GenBank/DDBJ databases">
        <title>Flavobacterium sp. strain CC-SYL302.</title>
        <authorList>
            <person name="Lin S.-Y."/>
            <person name="Lee T.-H."/>
            <person name="Young C.-C."/>
        </authorList>
    </citation>
    <scope>NUCLEOTIDE SEQUENCE</scope>
    <source>
        <strain evidence="3">CC-SYL302</strain>
    </source>
</reference>
<evidence type="ECO:0000313" key="4">
    <source>
        <dbReference type="Proteomes" id="UP001163328"/>
    </source>
</evidence>
<accession>A0ABY6M062</accession>
<keyword evidence="2" id="KW-1133">Transmembrane helix</keyword>
<organism evidence="3 4">
    <name type="scientific">Flavobacterium agricola</name>
    <dbReference type="NCBI Taxonomy" id="2870839"/>
    <lineage>
        <taxon>Bacteria</taxon>
        <taxon>Pseudomonadati</taxon>
        <taxon>Bacteroidota</taxon>
        <taxon>Flavobacteriia</taxon>
        <taxon>Flavobacteriales</taxon>
        <taxon>Flavobacteriaceae</taxon>
        <taxon>Flavobacterium</taxon>
    </lineage>
</organism>
<evidence type="ECO:0000313" key="3">
    <source>
        <dbReference type="EMBL" id="UYW01110.1"/>
    </source>
</evidence>
<dbReference type="Proteomes" id="UP001163328">
    <property type="component" value="Chromosome"/>
</dbReference>
<keyword evidence="2" id="KW-0812">Transmembrane</keyword>
<dbReference type="InterPro" id="IPR032272">
    <property type="entry name" value="DUF4834"/>
</dbReference>
<evidence type="ECO:0000256" key="1">
    <source>
        <dbReference type="SAM" id="MobiDB-lite"/>
    </source>
</evidence>
<dbReference type="Pfam" id="PF16118">
    <property type="entry name" value="DUF4834"/>
    <property type="match status" value="1"/>
</dbReference>
<protein>
    <submittedName>
        <fullName evidence="3">DUF4834 family protein</fullName>
    </submittedName>
</protein>
<feature type="region of interest" description="Disordered" evidence="1">
    <location>
        <begin position="57"/>
        <end position="78"/>
    </location>
</feature>
<feature type="transmembrane region" description="Helical" evidence="2">
    <location>
        <begin position="6"/>
        <end position="27"/>
    </location>
</feature>
<name>A0ABY6M062_9FLAO</name>
<evidence type="ECO:0000256" key="2">
    <source>
        <dbReference type="SAM" id="Phobius"/>
    </source>
</evidence>
<keyword evidence="2" id="KW-0472">Membrane</keyword>
<proteinExistence type="predicted"/>
<dbReference type="RefSeq" id="WP_264433509.1">
    <property type="nucleotide sequence ID" value="NZ_CP081495.1"/>
</dbReference>